<evidence type="ECO:0000259" key="1">
    <source>
        <dbReference type="Pfam" id="PF11706"/>
    </source>
</evidence>
<protein>
    <submittedName>
        <fullName evidence="2">Zf-CGNR multi-domain protein</fullName>
    </submittedName>
</protein>
<evidence type="ECO:0000313" key="2">
    <source>
        <dbReference type="EMBL" id="RDD90525.1"/>
    </source>
</evidence>
<dbReference type="Gene3D" id="1.10.3300.10">
    <property type="entry name" value="Jann2411-like domain"/>
    <property type="match status" value="1"/>
</dbReference>
<proteinExistence type="predicted"/>
<dbReference type="InterPro" id="IPR010852">
    <property type="entry name" value="ABATE"/>
</dbReference>
<dbReference type="Pfam" id="PF07336">
    <property type="entry name" value="ABATE"/>
    <property type="match status" value="1"/>
</dbReference>
<dbReference type="Proteomes" id="UP000253742">
    <property type="component" value="Unassembled WGS sequence"/>
</dbReference>
<dbReference type="STRING" id="146923.Spa2297_00820"/>
<evidence type="ECO:0000313" key="3">
    <source>
        <dbReference type="Proteomes" id="UP000253742"/>
    </source>
</evidence>
<dbReference type="Pfam" id="PF11706">
    <property type="entry name" value="zf-CGNR"/>
    <property type="match status" value="1"/>
</dbReference>
<dbReference type="EMBL" id="QQBH01000002">
    <property type="protein sequence ID" value="RDD90525.1"/>
    <property type="molecule type" value="Genomic_DNA"/>
</dbReference>
<accession>A0A369VED3</accession>
<dbReference type="OrthoDB" id="3211108at2"/>
<organism evidence="2 3">
    <name type="scientific">Streptomyces parvulus</name>
    <dbReference type="NCBI Taxonomy" id="146923"/>
    <lineage>
        <taxon>Bacteria</taxon>
        <taxon>Bacillati</taxon>
        <taxon>Actinomycetota</taxon>
        <taxon>Actinomycetes</taxon>
        <taxon>Kitasatosporales</taxon>
        <taxon>Streptomycetaceae</taxon>
        <taxon>Streptomyces</taxon>
    </lineage>
</organism>
<reference evidence="2 3" key="1">
    <citation type="submission" date="2018-07" db="EMBL/GenBank/DDBJ databases">
        <title>Genome guided investigation of antibiotics producing actinomycetales strain isolated from a Macau mangrove ecosystem.</title>
        <authorList>
            <person name="Hu D."/>
        </authorList>
    </citation>
    <scope>NUCLEOTIDE SEQUENCE [LARGE SCALE GENOMIC DNA]</scope>
    <source>
        <strain evidence="2 3">2297</strain>
    </source>
</reference>
<dbReference type="PANTHER" id="PTHR35525:SF3">
    <property type="entry name" value="BLL6575 PROTEIN"/>
    <property type="match status" value="1"/>
</dbReference>
<comment type="caution">
    <text evidence="2">The sequence shown here is derived from an EMBL/GenBank/DDBJ whole genome shotgun (WGS) entry which is preliminary data.</text>
</comment>
<dbReference type="InterPro" id="IPR023286">
    <property type="entry name" value="ABATE_dom_sf"/>
</dbReference>
<dbReference type="AlphaFoldDB" id="A0A369VED3"/>
<dbReference type="SUPFAM" id="SSF160904">
    <property type="entry name" value="Jann2411-like"/>
    <property type="match status" value="1"/>
</dbReference>
<dbReference type="PANTHER" id="PTHR35525">
    <property type="entry name" value="BLL6575 PROTEIN"/>
    <property type="match status" value="1"/>
</dbReference>
<sequence>MEVSFVIRSETSDEGLLLALLNTTPTVDGVRVDRLADPEEALAWVREQTGRGGVHEDVALLRATRDTLQALVDGEVEPTALAPALEGVGRRAALDDTGITWELAAPEQHVLSARAAVAWDALRRDAPGRVRRCANTEECSLFLIDHSKSNSARWCSMAGCGNRVKARRHYERRKRAQSGT</sequence>
<gene>
    <name evidence="2" type="ORF">DVZ84_03990</name>
</gene>
<feature type="domain" description="Zinc finger CGNR" evidence="1">
    <location>
        <begin position="129"/>
        <end position="173"/>
    </location>
</feature>
<dbReference type="InterPro" id="IPR021005">
    <property type="entry name" value="Znf_CGNR"/>
</dbReference>
<name>A0A369VED3_9ACTN</name>